<sequence>MASGTIRVGVGGWDFDPWRGTFYPDGLAKTKQLEYAAGRLTAVEVNSTFYSSQKPATFAKWAAAAPDGFRFALKASRYCVTRKKLADAGESVQRFAEQGLTELGDKLGPILWQFAATRVFDADDIAAFLALLPARQDGVPLRHAIEPRHDSFRDPAFIALARAANAAIVFADSDDYPCIDAATGDFAYARLQRSTEDCATGYDAAGIDGWAKAARGWAEDGRDAYVFFIAGAKVRNPAAATELIARLK</sequence>
<dbReference type="InterPro" id="IPR002763">
    <property type="entry name" value="DUF72"/>
</dbReference>
<dbReference type="PANTHER" id="PTHR30348">
    <property type="entry name" value="UNCHARACTERIZED PROTEIN YECE"/>
    <property type="match status" value="1"/>
</dbReference>
<dbReference type="Pfam" id="PF01904">
    <property type="entry name" value="DUF72"/>
    <property type="match status" value="1"/>
</dbReference>
<dbReference type="RefSeq" id="WP_152577151.1">
    <property type="nucleotide sequence ID" value="NZ_JAATJI010000001.1"/>
</dbReference>
<keyword evidence="2" id="KW-1185">Reference proteome</keyword>
<evidence type="ECO:0000313" key="1">
    <source>
        <dbReference type="EMBL" id="MQT16678.1"/>
    </source>
</evidence>
<evidence type="ECO:0000313" key="2">
    <source>
        <dbReference type="Proteomes" id="UP000481327"/>
    </source>
</evidence>
<dbReference type="OrthoDB" id="9780310at2"/>
<dbReference type="EMBL" id="WIOL01000002">
    <property type="protein sequence ID" value="MQT16678.1"/>
    <property type="molecule type" value="Genomic_DNA"/>
</dbReference>
<dbReference type="Proteomes" id="UP000481327">
    <property type="component" value="Unassembled WGS sequence"/>
</dbReference>
<dbReference type="PANTHER" id="PTHR30348:SF4">
    <property type="entry name" value="DUF72 DOMAIN-CONTAINING PROTEIN"/>
    <property type="match status" value="1"/>
</dbReference>
<comment type="caution">
    <text evidence="1">The sequence shown here is derived from an EMBL/GenBank/DDBJ whole genome shotgun (WGS) entry which is preliminary data.</text>
</comment>
<gene>
    <name evidence="1" type="ORF">F3168_05310</name>
</gene>
<name>A0A7C9GTW9_9SPHN</name>
<dbReference type="AlphaFoldDB" id="A0A7C9GTW9"/>
<dbReference type="InterPro" id="IPR036520">
    <property type="entry name" value="UPF0759_sf"/>
</dbReference>
<dbReference type="SUPFAM" id="SSF117396">
    <property type="entry name" value="TM1631-like"/>
    <property type="match status" value="1"/>
</dbReference>
<reference evidence="1 2" key="1">
    <citation type="submission" date="2019-09" db="EMBL/GenBank/DDBJ databases">
        <title>Polymorphobacter sp. isolated from a lake in China.</title>
        <authorList>
            <person name="Liu Z."/>
        </authorList>
    </citation>
    <scope>NUCLEOTIDE SEQUENCE [LARGE SCALE GENOMIC DNA]</scope>
    <source>
        <strain evidence="1 2">D40P</strain>
    </source>
</reference>
<accession>A0A7C9GTW9</accession>
<dbReference type="Gene3D" id="3.20.20.410">
    <property type="entry name" value="Protein of unknown function UPF0759"/>
    <property type="match status" value="1"/>
</dbReference>
<proteinExistence type="predicted"/>
<protein>
    <submittedName>
        <fullName evidence="1">DUF72 domain-containing protein</fullName>
    </submittedName>
</protein>
<organism evidence="1 2">
    <name type="scientific">Sandarakinorhabdus fusca</name>
    <dbReference type="NCBI Taxonomy" id="1439888"/>
    <lineage>
        <taxon>Bacteria</taxon>
        <taxon>Pseudomonadati</taxon>
        <taxon>Pseudomonadota</taxon>
        <taxon>Alphaproteobacteria</taxon>
        <taxon>Sphingomonadales</taxon>
        <taxon>Sphingosinicellaceae</taxon>
        <taxon>Sandarakinorhabdus</taxon>
    </lineage>
</organism>